<dbReference type="EMBL" id="JACAZI010000019">
    <property type="protein sequence ID" value="KAF7340211.1"/>
    <property type="molecule type" value="Genomic_DNA"/>
</dbReference>
<dbReference type="Proteomes" id="UP000620124">
    <property type="component" value="Unassembled WGS sequence"/>
</dbReference>
<evidence type="ECO:0000256" key="1">
    <source>
        <dbReference type="SAM" id="Coils"/>
    </source>
</evidence>
<reference evidence="2" key="1">
    <citation type="submission" date="2020-05" db="EMBL/GenBank/DDBJ databases">
        <title>Mycena genomes resolve the evolution of fungal bioluminescence.</title>
        <authorList>
            <person name="Tsai I.J."/>
        </authorList>
    </citation>
    <scope>NUCLEOTIDE SEQUENCE</scope>
    <source>
        <strain evidence="2">CCC161011</strain>
    </source>
</reference>
<comment type="caution">
    <text evidence="2">The sequence shown here is derived from an EMBL/GenBank/DDBJ whole genome shotgun (WGS) entry which is preliminary data.</text>
</comment>
<dbReference type="OrthoDB" id="3023928at2759"/>
<sequence>MSTADLRRQLTQIEAAISQQKSALASLERDKEALQRQLYAASNFPVLTLPVEITTKIFSQCLPDVEYLRSCFSQVKLQAPMVLTGVCRAWRDITLTTPALWAALYLPLNLMNPAFVTETGRVEEFIDKWINRAGLYPLSLIFYTREGPNFEKEAKNPIGPIRLREIIHRYAHRVQYLELGMPQDHIRQLGLDSCSFPLLQEAALGDSRGDRNPQIPFRVYGNAPQLRELCLLSDTVLSSYTTPCLQLTKFEGEIDTLELFTLAPNLIEAQCFLLDLSFVPASAILHSRLESLTFSAPWGYENPANPLPHLTLPALRSLSFGQLEESPVQSLYSFLTRSSPPLRTLSVDVYRERDAFPAWESCFSCVGATLENLELMFANSEFHTGIFHLDSQTMEKDSPSCLPRLRTLNILESQVGLDFWALVHFLYKRSTTSSFAKIRSFRFTSSEHFFPSDRFSAGASGEYHEDEATNHLANLASKGIDIRIESMHKAHVNHVQYVPGDEAYDAPRT</sequence>
<evidence type="ECO:0000313" key="3">
    <source>
        <dbReference type="Proteomes" id="UP000620124"/>
    </source>
</evidence>
<dbReference type="AlphaFoldDB" id="A0A8H7CL74"/>
<feature type="coiled-coil region" evidence="1">
    <location>
        <begin position="10"/>
        <end position="37"/>
    </location>
</feature>
<keyword evidence="1" id="KW-0175">Coiled coil</keyword>
<proteinExistence type="predicted"/>
<accession>A0A8H7CL74</accession>
<evidence type="ECO:0000313" key="2">
    <source>
        <dbReference type="EMBL" id="KAF7340211.1"/>
    </source>
</evidence>
<protein>
    <submittedName>
        <fullName evidence="2">F-box domain-containing protein</fullName>
    </submittedName>
</protein>
<name>A0A8H7CL74_9AGAR</name>
<gene>
    <name evidence="2" type="ORF">MVEN_01939700</name>
</gene>
<keyword evidence="3" id="KW-1185">Reference proteome</keyword>
<organism evidence="2 3">
    <name type="scientific">Mycena venus</name>
    <dbReference type="NCBI Taxonomy" id="2733690"/>
    <lineage>
        <taxon>Eukaryota</taxon>
        <taxon>Fungi</taxon>
        <taxon>Dikarya</taxon>
        <taxon>Basidiomycota</taxon>
        <taxon>Agaricomycotina</taxon>
        <taxon>Agaricomycetes</taxon>
        <taxon>Agaricomycetidae</taxon>
        <taxon>Agaricales</taxon>
        <taxon>Marasmiineae</taxon>
        <taxon>Mycenaceae</taxon>
        <taxon>Mycena</taxon>
    </lineage>
</organism>